<protein>
    <submittedName>
        <fullName evidence="4">Hydroxylase</fullName>
    </submittedName>
</protein>
<dbReference type="KEGG" id="xcb:XC_2147"/>
<dbReference type="RefSeq" id="WP_011037199.1">
    <property type="nucleotide sequence ID" value="NC_007086.1"/>
</dbReference>
<sequence length="291" mass="29684">MTYIIHGATGAQGAPVLTQLLAAGKHAVAAVRAPDAHAGTAAIRVDNTSVQSLTEAYRGAKGVFIHLPVAPEEARLAQANAIVAAIAAARPARVVISTSGSIVDAPGNALQAPASAAITLLIEGVQATGVSTAIVAPRLFLENLLLPMVIGGARAEGVLGYPIREDFAVSWSSHLDVAEVVVRLFEMPDLRGVVGVGHLPGLLGSDLAAGMAKQLQRSVAFRAVLPADFGKLLEPMLGPAAAGIAGFYQALWQASANTIDPASSAQHLLGLSPRSVAQWLRDVSASAATPS</sequence>
<reference evidence="4 5" key="1">
    <citation type="journal article" date="2005" name="Genome Res.">
        <title>Comparative and functional genomic analyses of the pathogenicity of phytopathogen Xanthomonas campestris pv. campestris.</title>
        <authorList>
            <person name="Qian W."/>
            <person name="Jia Y."/>
            <person name="Ren S.X."/>
            <person name="He Y.Q."/>
            <person name="Feng J.X."/>
            <person name="Lu L.F."/>
            <person name="Sun Q."/>
            <person name="Ying G."/>
            <person name="Tang D.J."/>
            <person name="Tang H."/>
            <person name="Wu W."/>
            <person name="Hao P."/>
            <person name="Wang L."/>
            <person name="Jiang B.L."/>
            <person name="Zeng S."/>
            <person name="Gu W.Y."/>
            <person name="Lu G."/>
            <person name="Rong L."/>
            <person name="Tian Y."/>
            <person name="Yao Z."/>
            <person name="Fu G."/>
            <person name="Chen B."/>
            <person name="Fang R."/>
            <person name="Qiang B."/>
            <person name="Chen Z."/>
            <person name="Zhao G.P."/>
            <person name="Tang J.L."/>
            <person name="He C."/>
        </authorList>
    </citation>
    <scope>NUCLEOTIDE SEQUENCE [LARGE SCALE GENOMIC DNA]</scope>
    <source>
        <strain evidence="4 5">8004</strain>
    </source>
</reference>
<evidence type="ECO:0000256" key="1">
    <source>
        <dbReference type="ARBA" id="ARBA00006328"/>
    </source>
</evidence>
<dbReference type="PANTHER" id="PTHR42748:SF7">
    <property type="entry name" value="NMRA LIKE REDOX SENSOR 1-RELATED"/>
    <property type="match status" value="1"/>
</dbReference>
<gene>
    <name evidence="4" type="ordered locus">XC_2147</name>
</gene>
<dbReference type="PANTHER" id="PTHR42748">
    <property type="entry name" value="NITROGEN METABOLITE REPRESSION PROTEIN NMRA FAMILY MEMBER"/>
    <property type="match status" value="1"/>
</dbReference>
<dbReference type="Proteomes" id="UP000000420">
    <property type="component" value="Chromosome"/>
</dbReference>
<dbReference type="EMBL" id="CP000050">
    <property type="protein sequence ID" value="AAY49203.1"/>
    <property type="molecule type" value="Genomic_DNA"/>
</dbReference>
<feature type="domain" description="NmrA-like" evidence="3">
    <location>
        <begin position="4"/>
        <end position="255"/>
    </location>
</feature>
<accession>A0A0H2X793</accession>
<comment type="similarity">
    <text evidence="1">Belongs to the NmrA-type oxidoreductase family.</text>
</comment>
<dbReference type="InterPro" id="IPR008030">
    <property type="entry name" value="NmrA-like"/>
</dbReference>
<dbReference type="SUPFAM" id="SSF51735">
    <property type="entry name" value="NAD(P)-binding Rossmann-fold domains"/>
    <property type="match status" value="1"/>
</dbReference>
<evidence type="ECO:0000313" key="4">
    <source>
        <dbReference type="EMBL" id="AAY49203.1"/>
    </source>
</evidence>
<evidence type="ECO:0000259" key="3">
    <source>
        <dbReference type="Pfam" id="PF05368"/>
    </source>
</evidence>
<name>A0A0H2X793_XANC8</name>
<dbReference type="InterPro" id="IPR051164">
    <property type="entry name" value="NmrA-like_oxidored"/>
</dbReference>
<dbReference type="AlphaFoldDB" id="A0A0H2X793"/>
<dbReference type="SMR" id="A0A0H2X793"/>
<organism evidence="4 5">
    <name type="scientific">Xanthomonas campestris pv. campestris (strain 8004)</name>
    <dbReference type="NCBI Taxonomy" id="314565"/>
    <lineage>
        <taxon>Bacteria</taxon>
        <taxon>Pseudomonadati</taxon>
        <taxon>Pseudomonadota</taxon>
        <taxon>Gammaproteobacteria</taxon>
        <taxon>Lysobacterales</taxon>
        <taxon>Lysobacteraceae</taxon>
        <taxon>Xanthomonas</taxon>
    </lineage>
</organism>
<evidence type="ECO:0000313" key="5">
    <source>
        <dbReference type="Proteomes" id="UP000000420"/>
    </source>
</evidence>
<evidence type="ECO:0000256" key="2">
    <source>
        <dbReference type="ARBA" id="ARBA00022857"/>
    </source>
</evidence>
<dbReference type="Gene3D" id="3.40.50.720">
    <property type="entry name" value="NAD(P)-binding Rossmann-like Domain"/>
    <property type="match status" value="1"/>
</dbReference>
<dbReference type="HOGENOM" id="CLU_007383_8_3_6"/>
<dbReference type="Pfam" id="PF05368">
    <property type="entry name" value="NmrA"/>
    <property type="match status" value="1"/>
</dbReference>
<dbReference type="InterPro" id="IPR036291">
    <property type="entry name" value="NAD(P)-bd_dom_sf"/>
</dbReference>
<keyword evidence="2" id="KW-0521">NADP</keyword>
<proteinExistence type="inferred from homology"/>